<dbReference type="Gene3D" id="1.25.40.10">
    <property type="entry name" value="Tetratricopeptide repeat domain"/>
    <property type="match status" value="2"/>
</dbReference>
<name>A0AAN8URW3_9MAGN</name>
<evidence type="ECO:0000259" key="4">
    <source>
        <dbReference type="Pfam" id="PF14432"/>
    </source>
</evidence>
<evidence type="ECO:0000313" key="6">
    <source>
        <dbReference type="Proteomes" id="UP001370490"/>
    </source>
</evidence>
<dbReference type="Pfam" id="PF13041">
    <property type="entry name" value="PPR_2"/>
    <property type="match status" value="2"/>
</dbReference>
<dbReference type="InterPro" id="IPR046960">
    <property type="entry name" value="PPR_At4g14850-like_plant"/>
</dbReference>
<dbReference type="Pfam" id="PF14432">
    <property type="entry name" value="DYW_deaminase"/>
    <property type="match status" value="1"/>
</dbReference>
<dbReference type="InterPro" id="IPR002885">
    <property type="entry name" value="PPR_rpt"/>
</dbReference>
<sequence>MTAISQIRLLRCWGMNSNHQNHLSTHPFLKFSLSHLHSLAYTPEHTIQYQPQHHKTSENKDFYSLIKTCSSKTHLLQIHTQLIKNSLLQNPIISLNFLSNSLAHDLNYSSKIFTQIENPSPFQYNAMIKASSPSNGFNLFLEMQRKGVKIDALTASFVLKLCIKLKSLMGGLQIHSRILRNGFQSDNRLMTCLMDLYSNCGKCDEVCKVFDEMHVRDTVAWNALISCYIGNGRTRDALSVFDSMQGLPSGEEPDDVTCLLVLQACGNLNALDFGEKIHEYIYEKGYANALKIQNSLISMYSRCDSLEKAYGVFKVMPNKNVVSWGAMISGLAINGYGREALEAFNEMLNMGVSPDDKIFTGVLTACSHGRLVDEGLMFFKRMREEFQIVPNIHHYGCMVDLLARAGLLDKAYEFIMSMDIEPDPEIWRTLLGACRIHRDFDLGEHVIEKLVELKAQQAGDYVLLLNIYSSLGNWEKVMELRRFMKERGIVTTPGSSTISLKGELHEFVADDVSHPQKCEIYEKLGEINHQLKIVGYDAEVTSELHNQDAADKEISLLYHSEKLAIAFAILSTPPGTSIRVAKNFRICVDCHNFAKVLSGVYDRVVVIRDRTRFHHFCGGQCSCNDYW</sequence>
<dbReference type="InterPro" id="IPR032867">
    <property type="entry name" value="DYW_dom"/>
</dbReference>
<dbReference type="NCBIfam" id="TIGR00756">
    <property type="entry name" value="PPR"/>
    <property type="match status" value="3"/>
</dbReference>
<comment type="similarity">
    <text evidence="1">Belongs to the PPR family. PCMP-H subfamily.</text>
</comment>
<keyword evidence="6" id="KW-1185">Reference proteome</keyword>
<dbReference type="PROSITE" id="PS51375">
    <property type="entry name" value="PPR"/>
    <property type="match status" value="2"/>
</dbReference>
<dbReference type="InterPro" id="IPR011990">
    <property type="entry name" value="TPR-like_helical_dom_sf"/>
</dbReference>
<dbReference type="Pfam" id="PF01535">
    <property type="entry name" value="PPR"/>
    <property type="match status" value="2"/>
</dbReference>
<dbReference type="FunFam" id="1.25.40.10:FF:000242">
    <property type="entry name" value="Pentatricopeptide repeat-containing protein"/>
    <property type="match status" value="1"/>
</dbReference>
<evidence type="ECO:0000256" key="1">
    <source>
        <dbReference type="ARBA" id="ARBA00006643"/>
    </source>
</evidence>
<dbReference type="FunFam" id="1.25.40.10:FF:000344">
    <property type="entry name" value="Pentatricopeptide repeat-containing protein"/>
    <property type="match status" value="1"/>
</dbReference>
<protein>
    <submittedName>
        <fullName evidence="5">Pentatricopeptide repeat</fullName>
    </submittedName>
</protein>
<evidence type="ECO:0000256" key="2">
    <source>
        <dbReference type="ARBA" id="ARBA00022737"/>
    </source>
</evidence>
<dbReference type="PANTHER" id="PTHR47926">
    <property type="entry name" value="PENTATRICOPEPTIDE REPEAT-CONTAINING PROTEIN"/>
    <property type="match status" value="1"/>
</dbReference>
<gene>
    <name evidence="5" type="ORF">RJ641_014553</name>
</gene>
<dbReference type="GO" id="GO:0009451">
    <property type="term" value="P:RNA modification"/>
    <property type="evidence" value="ECO:0007669"/>
    <property type="project" value="InterPro"/>
</dbReference>
<dbReference type="AlphaFoldDB" id="A0AAN8URW3"/>
<comment type="caution">
    <text evidence="5">The sequence shown here is derived from an EMBL/GenBank/DDBJ whole genome shotgun (WGS) entry which is preliminary data.</text>
</comment>
<reference evidence="5 6" key="1">
    <citation type="submission" date="2023-12" db="EMBL/GenBank/DDBJ databases">
        <title>A high-quality genome assembly for Dillenia turbinata (Dilleniales).</title>
        <authorList>
            <person name="Chanderbali A."/>
        </authorList>
    </citation>
    <scope>NUCLEOTIDE SEQUENCE [LARGE SCALE GENOMIC DNA]</scope>
    <source>
        <strain evidence="5">LSX21</strain>
        <tissue evidence="5">Leaf</tissue>
    </source>
</reference>
<evidence type="ECO:0000256" key="3">
    <source>
        <dbReference type="PROSITE-ProRule" id="PRU00708"/>
    </source>
</evidence>
<feature type="repeat" description="PPR" evidence="3">
    <location>
        <begin position="217"/>
        <end position="247"/>
    </location>
</feature>
<proteinExistence type="inferred from homology"/>
<dbReference type="GO" id="GO:0003723">
    <property type="term" value="F:RNA binding"/>
    <property type="evidence" value="ECO:0007669"/>
    <property type="project" value="InterPro"/>
</dbReference>
<keyword evidence="2" id="KW-0677">Repeat</keyword>
<accession>A0AAN8URW3</accession>
<feature type="domain" description="DYW" evidence="4">
    <location>
        <begin position="535"/>
        <end position="627"/>
    </location>
</feature>
<evidence type="ECO:0000313" key="5">
    <source>
        <dbReference type="EMBL" id="KAK6920875.1"/>
    </source>
</evidence>
<feature type="repeat" description="PPR" evidence="3">
    <location>
        <begin position="320"/>
        <end position="354"/>
    </location>
</feature>
<dbReference type="Pfam" id="PF20431">
    <property type="entry name" value="E_motif"/>
    <property type="match status" value="1"/>
</dbReference>
<dbReference type="PANTHER" id="PTHR47926:SF469">
    <property type="entry name" value="DYW DOMAIN-CONTAINING PROTEIN"/>
    <property type="match status" value="1"/>
</dbReference>
<dbReference type="Proteomes" id="UP001370490">
    <property type="component" value="Unassembled WGS sequence"/>
</dbReference>
<organism evidence="5 6">
    <name type="scientific">Dillenia turbinata</name>
    <dbReference type="NCBI Taxonomy" id="194707"/>
    <lineage>
        <taxon>Eukaryota</taxon>
        <taxon>Viridiplantae</taxon>
        <taxon>Streptophyta</taxon>
        <taxon>Embryophyta</taxon>
        <taxon>Tracheophyta</taxon>
        <taxon>Spermatophyta</taxon>
        <taxon>Magnoliopsida</taxon>
        <taxon>eudicotyledons</taxon>
        <taxon>Gunneridae</taxon>
        <taxon>Pentapetalae</taxon>
        <taxon>Dilleniales</taxon>
        <taxon>Dilleniaceae</taxon>
        <taxon>Dillenia</taxon>
    </lineage>
</organism>
<dbReference type="EMBL" id="JBAMMX010000020">
    <property type="protein sequence ID" value="KAK6920875.1"/>
    <property type="molecule type" value="Genomic_DNA"/>
</dbReference>
<dbReference type="GO" id="GO:0008270">
    <property type="term" value="F:zinc ion binding"/>
    <property type="evidence" value="ECO:0007669"/>
    <property type="project" value="InterPro"/>
</dbReference>
<dbReference type="InterPro" id="IPR046848">
    <property type="entry name" value="E_motif"/>
</dbReference>